<protein>
    <submittedName>
        <fullName evidence="2">Type II toxin-antitoxin system RelE/ParE family toxin</fullName>
    </submittedName>
</protein>
<name>A0ABS9BH41_9BACT</name>
<dbReference type="Proteomes" id="UP001200145">
    <property type="component" value="Unassembled WGS sequence"/>
</dbReference>
<dbReference type="InterPro" id="IPR007712">
    <property type="entry name" value="RelE/ParE_toxin"/>
</dbReference>
<organism evidence="2 3">
    <name type="scientific">Flavihumibacter fluminis</name>
    <dbReference type="NCBI Taxonomy" id="2909236"/>
    <lineage>
        <taxon>Bacteria</taxon>
        <taxon>Pseudomonadati</taxon>
        <taxon>Bacteroidota</taxon>
        <taxon>Chitinophagia</taxon>
        <taxon>Chitinophagales</taxon>
        <taxon>Chitinophagaceae</taxon>
        <taxon>Flavihumibacter</taxon>
    </lineage>
</organism>
<evidence type="ECO:0000256" key="1">
    <source>
        <dbReference type="ARBA" id="ARBA00022649"/>
    </source>
</evidence>
<keyword evidence="1" id="KW-1277">Toxin-antitoxin system</keyword>
<dbReference type="EMBL" id="JAKEVY010000001">
    <property type="protein sequence ID" value="MCF1713981.1"/>
    <property type="molecule type" value="Genomic_DNA"/>
</dbReference>
<dbReference type="InterPro" id="IPR035093">
    <property type="entry name" value="RelE/ParE_toxin_dom_sf"/>
</dbReference>
<reference evidence="2 3" key="1">
    <citation type="submission" date="2022-01" db="EMBL/GenBank/DDBJ databases">
        <title>Flavihumibacter sp. nov., isolated from sediment of a river.</title>
        <authorList>
            <person name="Liu H."/>
        </authorList>
    </citation>
    <scope>NUCLEOTIDE SEQUENCE [LARGE SCALE GENOMIC DNA]</scope>
    <source>
        <strain evidence="2 3">RY-1</strain>
    </source>
</reference>
<evidence type="ECO:0000313" key="2">
    <source>
        <dbReference type="EMBL" id="MCF1713981.1"/>
    </source>
</evidence>
<proteinExistence type="predicted"/>
<gene>
    <name evidence="2" type="ORF">L0U88_04960</name>
</gene>
<dbReference type="Pfam" id="PF05016">
    <property type="entry name" value="ParE_toxin"/>
    <property type="match status" value="1"/>
</dbReference>
<evidence type="ECO:0000313" key="3">
    <source>
        <dbReference type="Proteomes" id="UP001200145"/>
    </source>
</evidence>
<dbReference type="Gene3D" id="3.30.2310.20">
    <property type="entry name" value="RelE-like"/>
    <property type="match status" value="1"/>
</dbReference>
<sequence length="100" mass="12401">MAIEVTWSEEAKKTFDEIVSYLLRKWSEKEVKRFIQQTEYVISRLQEYPESYNPSLKQKQVRRARLNKYTTLYYRYYTTRKKIILLSFWNTRQDPGQLKY</sequence>
<dbReference type="RefSeq" id="WP_234864508.1">
    <property type="nucleotide sequence ID" value="NZ_JAKEVY010000001.1"/>
</dbReference>
<accession>A0ABS9BH41</accession>
<comment type="caution">
    <text evidence="2">The sequence shown here is derived from an EMBL/GenBank/DDBJ whole genome shotgun (WGS) entry which is preliminary data.</text>
</comment>
<keyword evidence="3" id="KW-1185">Reference proteome</keyword>